<keyword evidence="2" id="KW-0378">Hydrolase</keyword>
<dbReference type="Pfam" id="PF10108">
    <property type="entry name" value="DNA_pol_B_exo2"/>
    <property type="match status" value="1"/>
</dbReference>
<dbReference type="OrthoDB" id="9773351at2"/>
<reference evidence="2 3" key="2">
    <citation type="submission" date="2019-01" db="EMBL/GenBank/DDBJ databases">
        <title>Hymenobacter humicola sp. nov., isolated from soils in Antarctica.</title>
        <authorList>
            <person name="Sedlacek I."/>
            <person name="Holochova P."/>
            <person name="Kralova S."/>
            <person name="Pantucek R."/>
            <person name="Stankova E."/>
            <person name="Vrbovska V."/>
            <person name="Kristofova L."/>
            <person name="Svec P."/>
            <person name="Busse H.-J."/>
        </authorList>
    </citation>
    <scope>NUCLEOTIDE SEQUENCE [LARGE SCALE GENOMIC DNA]</scope>
    <source>
        <strain evidence="2 3">CCM 8852</strain>
    </source>
</reference>
<dbReference type="InterPro" id="IPR019288">
    <property type="entry name" value="3'-5'_exonuclease_PolB-like"/>
</dbReference>
<dbReference type="RefSeq" id="WP_119655211.1">
    <property type="nucleotide sequence ID" value="NZ_JBHUOI010000013.1"/>
</dbReference>
<evidence type="ECO:0000259" key="1">
    <source>
        <dbReference type="Pfam" id="PF10108"/>
    </source>
</evidence>
<keyword evidence="3" id="KW-1185">Reference proteome</keyword>
<comment type="caution">
    <text evidence="2">The sequence shown here is derived from an EMBL/GenBank/DDBJ whole genome shotgun (WGS) entry which is preliminary data.</text>
</comment>
<name>A0A418R1Q9_9BACT</name>
<accession>A0A418R1Q9</accession>
<protein>
    <submittedName>
        <fullName evidence="2">3'-5' exonuclease</fullName>
    </submittedName>
</protein>
<dbReference type="Gene3D" id="3.30.420.10">
    <property type="entry name" value="Ribonuclease H-like superfamily/Ribonuclease H"/>
    <property type="match status" value="1"/>
</dbReference>
<dbReference type="InterPro" id="IPR036397">
    <property type="entry name" value="RNaseH_sf"/>
</dbReference>
<dbReference type="AlphaFoldDB" id="A0A418R1Q9"/>
<feature type="domain" description="Predicted 3'-5' exonuclease PolB-like" evidence="1">
    <location>
        <begin position="78"/>
        <end position="233"/>
    </location>
</feature>
<dbReference type="EMBL" id="QYCN01000009">
    <property type="protein sequence ID" value="RIY11345.1"/>
    <property type="molecule type" value="Genomic_DNA"/>
</dbReference>
<gene>
    <name evidence="2" type="ORF">D0T11_07740</name>
</gene>
<evidence type="ECO:0000313" key="3">
    <source>
        <dbReference type="Proteomes" id="UP000284250"/>
    </source>
</evidence>
<keyword evidence="2" id="KW-0540">Nuclease</keyword>
<reference evidence="2 3" key="1">
    <citation type="submission" date="2018-09" db="EMBL/GenBank/DDBJ databases">
        <authorList>
            <person name="Zeman M."/>
            <person name="Pardy F."/>
        </authorList>
    </citation>
    <scope>NUCLEOTIDE SEQUENCE [LARGE SCALE GENOMIC DNA]</scope>
    <source>
        <strain evidence="2 3">CCM 8852</strain>
    </source>
</reference>
<proteinExistence type="predicted"/>
<keyword evidence="2" id="KW-0269">Exonuclease</keyword>
<dbReference type="GO" id="GO:0003676">
    <property type="term" value="F:nucleic acid binding"/>
    <property type="evidence" value="ECO:0007669"/>
    <property type="project" value="InterPro"/>
</dbReference>
<dbReference type="SUPFAM" id="SSF53098">
    <property type="entry name" value="Ribonuclease H-like"/>
    <property type="match status" value="1"/>
</dbReference>
<organism evidence="2 3">
    <name type="scientific">Hymenobacter rubripertinctus</name>
    <dbReference type="NCBI Taxonomy" id="2029981"/>
    <lineage>
        <taxon>Bacteria</taxon>
        <taxon>Pseudomonadati</taxon>
        <taxon>Bacteroidota</taxon>
        <taxon>Cytophagia</taxon>
        <taxon>Cytophagales</taxon>
        <taxon>Hymenobacteraceae</taxon>
        <taxon>Hymenobacter</taxon>
    </lineage>
</organism>
<evidence type="ECO:0000313" key="2">
    <source>
        <dbReference type="EMBL" id="RIY11345.1"/>
    </source>
</evidence>
<dbReference type="InterPro" id="IPR012337">
    <property type="entry name" value="RNaseH-like_sf"/>
</dbReference>
<dbReference type="GO" id="GO:0004527">
    <property type="term" value="F:exonuclease activity"/>
    <property type="evidence" value="ECO:0007669"/>
    <property type="project" value="UniProtKB-KW"/>
</dbReference>
<dbReference type="Proteomes" id="UP000284250">
    <property type="component" value="Unassembled WGS sequence"/>
</dbReference>
<dbReference type="CDD" id="cd05782">
    <property type="entry name" value="DNA_polB_like1_exo"/>
    <property type="match status" value="1"/>
</dbReference>
<sequence>MRLLRDLKLDEIFVLDIETVPCVGCHDDLHEMLKELWEHKCHALRREKGWISHHGHIAPLPDELHAAELFGQAGIYAEFGRVVCISVGRFRYAADGALRFSVKSFYGHDERELLREFSAVISHRPRFRLCGHNGKEFDFPYLSRRLLINGLPLPPHLDTAGQKPWEVPHLDTMELWKFGDRKSFTSLSLLAAMFGIPTPKDDIQGKDVARVYYEENDLPRIARYCQKDIITTARLLQKFRGDEPFPDEAVVYADAETAALRRA</sequence>